<dbReference type="OrthoDB" id="7273451at2"/>
<sequence>MSTEPVRAGSGWLALREPADATARSEELVDALRPHLPTPGIVVHDLGCGTGSQLRWLAPRLAGPQRWVLHDRDTDLLDLAAAGAPVAAADGARVTVETRRGDVTGLPASELAGASLVTASALLDMLTAAELGRLVAVCVAAGCPVLVTLSVVGRVELRPADPLDAEVAAAFDADQRRQTAAGRLLGPDACAVAVDAFTRAGHEVLVRPSPWHLGPDQRELVTAWFTGWLDAACARRPDLRPTLSPAVATYRRQRLAGAASGSLGVTVHHRDLLALPAARPSTS</sequence>
<dbReference type="AlphaFoldDB" id="A0A4V1Y008"/>
<dbReference type="EMBL" id="SDKM01000002">
    <property type="protein sequence ID" value="RYP88599.1"/>
    <property type="molecule type" value="Genomic_DNA"/>
</dbReference>
<dbReference type="InterPro" id="IPR029063">
    <property type="entry name" value="SAM-dependent_MTases_sf"/>
</dbReference>
<comment type="caution">
    <text evidence="2">The sequence shown here is derived from an EMBL/GenBank/DDBJ whole genome shotgun (WGS) entry which is preliminary data.</text>
</comment>
<evidence type="ECO:0000259" key="1">
    <source>
        <dbReference type="Pfam" id="PF13649"/>
    </source>
</evidence>
<dbReference type="Gene3D" id="3.40.50.150">
    <property type="entry name" value="Vaccinia Virus protein VP39"/>
    <property type="match status" value="1"/>
</dbReference>
<keyword evidence="2" id="KW-0808">Transferase</keyword>
<dbReference type="InterPro" id="IPR041698">
    <property type="entry name" value="Methyltransf_25"/>
</dbReference>
<dbReference type="GO" id="GO:0032259">
    <property type="term" value="P:methylation"/>
    <property type="evidence" value="ECO:0007669"/>
    <property type="project" value="UniProtKB-KW"/>
</dbReference>
<accession>A0A4V1Y008</accession>
<keyword evidence="3" id="KW-1185">Reference proteome</keyword>
<keyword evidence="2" id="KW-0489">Methyltransferase</keyword>
<dbReference type="RefSeq" id="WP_134713378.1">
    <property type="nucleotide sequence ID" value="NZ_SDKM01000002.1"/>
</dbReference>
<dbReference type="Proteomes" id="UP000295198">
    <property type="component" value="Unassembled WGS sequence"/>
</dbReference>
<reference evidence="2 3" key="1">
    <citation type="submission" date="2019-01" db="EMBL/GenBank/DDBJ databases">
        <title>Nocardioides guangzhouensis sp. nov., an actinobacterium isolated from soil.</title>
        <authorList>
            <person name="Fu Y."/>
            <person name="Cai Y."/>
            <person name="Lin Z."/>
            <person name="Chen P."/>
        </authorList>
    </citation>
    <scope>NUCLEOTIDE SEQUENCE [LARGE SCALE GENOMIC DNA]</scope>
    <source>
        <strain evidence="2 3">130</strain>
    </source>
</reference>
<proteinExistence type="predicted"/>
<dbReference type="Pfam" id="PF13649">
    <property type="entry name" value="Methyltransf_25"/>
    <property type="match status" value="1"/>
</dbReference>
<evidence type="ECO:0000313" key="3">
    <source>
        <dbReference type="Proteomes" id="UP000295198"/>
    </source>
</evidence>
<name>A0A4V1Y008_9ACTN</name>
<organism evidence="2 3">
    <name type="scientific">Nocardioides guangzhouensis</name>
    <dbReference type="NCBI Taxonomy" id="2497878"/>
    <lineage>
        <taxon>Bacteria</taxon>
        <taxon>Bacillati</taxon>
        <taxon>Actinomycetota</taxon>
        <taxon>Actinomycetes</taxon>
        <taxon>Propionibacteriales</taxon>
        <taxon>Nocardioidaceae</taxon>
        <taxon>Nocardioides</taxon>
    </lineage>
</organism>
<gene>
    <name evidence="2" type="ORF">EKO23_01540</name>
</gene>
<feature type="domain" description="Methyltransferase" evidence="1">
    <location>
        <begin position="43"/>
        <end position="136"/>
    </location>
</feature>
<protein>
    <submittedName>
        <fullName evidence="2">Methyltransferase domain-containing protein</fullName>
    </submittedName>
</protein>
<evidence type="ECO:0000313" key="2">
    <source>
        <dbReference type="EMBL" id="RYP88599.1"/>
    </source>
</evidence>
<dbReference type="GO" id="GO:0008168">
    <property type="term" value="F:methyltransferase activity"/>
    <property type="evidence" value="ECO:0007669"/>
    <property type="project" value="UniProtKB-KW"/>
</dbReference>
<dbReference type="SUPFAM" id="SSF53335">
    <property type="entry name" value="S-adenosyl-L-methionine-dependent methyltransferases"/>
    <property type="match status" value="1"/>
</dbReference>